<dbReference type="GO" id="GO:1990351">
    <property type="term" value="C:transporter complex"/>
    <property type="evidence" value="ECO:0007669"/>
    <property type="project" value="TreeGrafter"/>
</dbReference>
<proteinExistence type="predicted"/>
<dbReference type="Proteomes" id="UP000591941">
    <property type="component" value="Unassembled WGS sequence"/>
</dbReference>
<sequence>MNSAWWSRAALAALLVTPMAAQATLPSPIHSGAPAAEGETHVYPMHPSTGTDWVITADTMKYNGTDGEIAALGNTVARYDTAQFVTPRLLGNHKTEVYHLPDDVAWTDGARQIDLAVRDLEYNAMEDTAAFANAKGYYSRLYIEAGRGAFSQGANTGILQEAMVTTPSAVAETPDYRIEAETITIIPQESLLAEDVNFYIKNKRIFHLPRYRVNMEPGRSSSVASFLPRPSYKAHNGFGFKAKMEYPLSQRTEAFFNYAWYTKIGFKPDIGVRYYAPYGEWKIHYSKEESRLNDESVWIKKRPELIFTSRPYHFGARPIYARAQLDWGDWKEGATSGSHSGYSLLLATDPLRLSERAELTLATGYWKDFYGYGDMDRSNFYYGARLDYDAGRTQWWTGAQINRLSGETPYRFDRLDLEQPAFVGFKYKVDRLNALGAEYTWDLVNGDLKHADYTWYRDMHSLAGTLTYRAKDDEWRLDVWAKDF</sequence>
<feature type="chain" id="PRO_5032282448" evidence="1">
    <location>
        <begin position="24"/>
        <end position="484"/>
    </location>
</feature>
<gene>
    <name evidence="2" type="ORF">HNR45_000443</name>
</gene>
<feature type="signal peptide" evidence="1">
    <location>
        <begin position="1"/>
        <end position="23"/>
    </location>
</feature>
<dbReference type="PANTHER" id="PTHR30189:SF1">
    <property type="entry name" value="LPS-ASSEMBLY PROTEIN LPTD"/>
    <property type="match status" value="1"/>
</dbReference>
<accession>A0A841R0Y4</accession>
<name>A0A841R0Y4_9FIRM</name>
<keyword evidence="3" id="KW-1185">Reference proteome</keyword>
<dbReference type="EMBL" id="JACHHI010000002">
    <property type="protein sequence ID" value="MBB6477413.1"/>
    <property type="molecule type" value="Genomic_DNA"/>
</dbReference>
<evidence type="ECO:0000313" key="3">
    <source>
        <dbReference type="Proteomes" id="UP000591941"/>
    </source>
</evidence>
<comment type="caution">
    <text evidence="2">The sequence shown here is derived from an EMBL/GenBank/DDBJ whole genome shotgun (WGS) entry which is preliminary data.</text>
</comment>
<evidence type="ECO:0000256" key="1">
    <source>
        <dbReference type="SAM" id="SignalP"/>
    </source>
</evidence>
<dbReference type="RefSeq" id="WP_159823139.1">
    <property type="nucleotide sequence ID" value="NZ_CABWNB010000003.1"/>
</dbReference>
<dbReference type="OrthoDB" id="1629906at2"/>
<dbReference type="GO" id="GO:0009279">
    <property type="term" value="C:cell outer membrane"/>
    <property type="evidence" value="ECO:0007669"/>
    <property type="project" value="TreeGrafter"/>
</dbReference>
<evidence type="ECO:0000313" key="2">
    <source>
        <dbReference type="EMBL" id="MBB6477413.1"/>
    </source>
</evidence>
<dbReference type="InterPro" id="IPR050218">
    <property type="entry name" value="LptD"/>
</dbReference>
<reference evidence="2 3" key="1">
    <citation type="submission" date="2020-08" db="EMBL/GenBank/DDBJ databases">
        <title>Genomic Encyclopedia of Type Strains, Phase IV (KMG-IV): sequencing the most valuable type-strain genomes for metagenomic binning, comparative biology and taxonomic classification.</title>
        <authorList>
            <person name="Goeker M."/>
        </authorList>
    </citation>
    <scope>NUCLEOTIDE SEQUENCE [LARGE SCALE GENOMIC DNA]</scope>
    <source>
        <strain evidence="2 3">DSM 21255</strain>
    </source>
</reference>
<protein>
    <submittedName>
        <fullName evidence="2">LPS-assembly protein</fullName>
    </submittedName>
</protein>
<dbReference type="AlphaFoldDB" id="A0A841R0Y4"/>
<organism evidence="2 3">
    <name type="scientific">Negativicoccus succinicivorans</name>
    <dbReference type="NCBI Taxonomy" id="620903"/>
    <lineage>
        <taxon>Bacteria</taxon>
        <taxon>Bacillati</taxon>
        <taxon>Bacillota</taxon>
        <taxon>Negativicutes</taxon>
        <taxon>Veillonellales</taxon>
        <taxon>Veillonellaceae</taxon>
        <taxon>Negativicoccus</taxon>
    </lineage>
</organism>
<keyword evidence="1" id="KW-0732">Signal</keyword>
<dbReference type="PANTHER" id="PTHR30189">
    <property type="entry name" value="LPS-ASSEMBLY PROTEIN"/>
    <property type="match status" value="1"/>
</dbReference>
<dbReference type="GeneID" id="93485722"/>